<dbReference type="Gene3D" id="1.10.287.950">
    <property type="entry name" value="Methyl-accepting chemotaxis protein"/>
    <property type="match status" value="1"/>
</dbReference>
<keyword evidence="3 8" id="KW-0472">Membrane</keyword>
<sequence length="573" mass="62581">MYLRKKSSIGRKYGLVFYTCLTLIIIAFIFILFSLSSTLQTVKTAERKSDDALKVAAASAIFKQKYIVITDYLTKAAPENESAYTDQVKEMNQTFSQLKNSISNKEQVLLLNAAKSMNGELDKLFENRIKTELQAVSSKGGVLDPLKQIELQNRAAVIRDVSNEKLMALGRLISEDRTKMIGQTEQNSKNQILLSSGFIAASILLSVLLLSVVSRRIRKQLSQAVSMCKELAAGNLLTEDLHFNSKDETEDISIAMNSLKAELKRSIQEIFALSEQVRGMSGHLKENTESTSEGTDQITQSILQLASGSEQQVQSIQQAASSVTMIAAQLNVAAAESNEASLLSADSSVKIKQGKNHANDVMIQMETILNHVERLEKTIQNLEEKSQTITAIASMITSISEQTNLLALNAAIEAARAGEHGKGFGVVASEVRKLAEQTAGAAGSIQEILQSTQLETASASKLMKESSEAVAKGNQLVLGVDESFKTISTHIKQLEKKSQEAEKAVLSVKKQMDVLNDATGHIENVSRLTNESIEHIAATTEEQNAVMQEMLNSSHVLSSLSKKFRASFSAYKI</sequence>
<organism evidence="11 12">
    <name type="scientific">Metabacillus sediminis</name>
    <dbReference type="NCBI Taxonomy" id="3117746"/>
    <lineage>
        <taxon>Bacteria</taxon>
        <taxon>Bacillati</taxon>
        <taxon>Bacillota</taxon>
        <taxon>Bacilli</taxon>
        <taxon>Bacillales</taxon>
        <taxon>Bacillaceae</taxon>
        <taxon>Metabacillus</taxon>
    </lineage>
</organism>
<dbReference type="SMART" id="SM00283">
    <property type="entry name" value="MA"/>
    <property type="match status" value="1"/>
</dbReference>
<evidence type="ECO:0000256" key="3">
    <source>
        <dbReference type="ARBA" id="ARBA00023136"/>
    </source>
</evidence>
<dbReference type="PROSITE" id="PS50111">
    <property type="entry name" value="CHEMOTAXIS_TRANSDUC_2"/>
    <property type="match status" value="1"/>
</dbReference>
<evidence type="ECO:0000313" key="11">
    <source>
        <dbReference type="EMBL" id="WXB98325.1"/>
    </source>
</evidence>
<dbReference type="Pfam" id="PF00015">
    <property type="entry name" value="MCPsignal"/>
    <property type="match status" value="1"/>
</dbReference>
<feature type="transmembrane region" description="Helical" evidence="8">
    <location>
        <begin position="192"/>
        <end position="213"/>
    </location>
</feature>
<evidence type="ECO:0000256" key="8">
    <source>
        <dbReference type="SAM" id="Phobius"/>
    </source>
</evidence>
<dbReference type="InterPro" id="IPR004089">
    <property type="entry name" value="MCPsignal_dom"/>
</dbReference>
<keyword evidence="4 6" id="KW-0807">Transducer</keyword>
<dbReference type="EMBL" id="CP147407">
    <property type="protein sequence ID" value="WXB98325.1"/>
    <property type="molecule type" value="Genomic_DNA"/>
</dbReference>
<gene>
    <name evidence="11" type="ORF">WCV65_07595</name>
</gene>
<evidence type="ECO:0000256" key="2">
    <source>
        <dbReference type="ARBA" id="ARBA00022475"/>
    </source>
</evidence>
<evidence type="ECO:0000313" key="12">
    <source>
        <dbReference type="Proteomes" id="UP001377337"/>
    </source>
</evidence>
<dbReference type="PANTHER" id="PTHR32089">
    <property type="entry name" value="METHYL-ACCEPTING CHEMOTAXIS PROTEIN MCPB"/>
    <property type="match status" value="1"/>
</dbReference>
<evidence type="ECO:0000259" key="9">
    <source>
        <dbReference type="PROSITE" id="PS50111"/>
    </source>
</evidence>
<dbReference type="InterPro" id="IPR003660">
    <property type="entry name" value="HAMP_dom"/>
</dbReference>
<comment type="similarity">
    <text evidence="5">Belongs to the methyl-accepting chemotaxis (MCP) protein family.</text>
</comment>
<protein>
    <submittedName>
        <fullName evidence="11">Methyl-accepting chemotaxis protein</fullName>
    </submittedName>
</protein>
<keyword evidence="2" id="KW-1003">Cell membrane</keyword>
<evidence type="ECO:0000256" key="7">
    <source>
        <dbReference type="SAM" id="Coils"/>
    </source>
</evidence>
<keyword evidence="12" id="KW-1185">Reference proteome</keyword>
<dbReference type="SUPFAM" id="SSF58104">
    <property type="entry name" value="Methyl-accepting chemotaxis protein (MCP) signaling domain"/>
    <property type="match status" value="1"/>
</dbReference>
<dbReference type="Proteomes" id="UP001377337">
    <property type="component" value="Chromosome"/>
</dbReference>
<accession>A0ABZ2NMC6</accession>
<dbReference type="PROSITE" id="PS50885">
    <property type="entry name" value="HAMP"/>
    <property type="match status" value="1"/>
</dbReference>
<comment type="subcellular location">
    <subcellularLocation>
        <location evidence="1">Cell membrane</location>
    </subcellularLocation>
</comment>
<evidence type="ECO:0000256" key="6">
    <source>
        <dbReference type="PROSITE-ProRule" id="PRU00284"/>
    </source>
</evidence>
<name>A0ABZ2NMC6_9BACI</name>
<keyword evidence="7" id="KW-0175">Coiled coil</keyword>
<evidence type="ECO:0000256" key="5">
    <source>
        <dbReference type="ARBA" id="ARBA00029447"/>
    </source>
</evidence>
<feature type="transmembrane region" description="Helical" evidence="8">
    <location>
        <begin position="12"/>
        <end position="35"/>
    </location>
</feature>
<evidence type="ECO:0000259" key="10">
    <source>
        <dbReference type="PROSITE" id="PS50885"/>
    </source>
</evidence>
<keyword evidence="8" id="KW-0812">Transmembrane</keyword>
<evidence type="ECO:0000256" key="1">
    <source>
        <dbReference type="ARBA" id="ARBA00004236"/>
    </source>
</evidence>
<dbReference type="RefSeq" id="WP_338781306.1">
    <property type="nucleotide sequence ID" value="NZ_CP147407.1"/>
</dbReference>
<dbReference type="Gene3D" id="6.10.340.10">
    <property type="match status" value="1"/>
</dbReference>
<feature type="coiled-coil region" evidence="7">
    <location>
        <begin position="484"/>
        <end position="511"/>
    </location>
</feature>
<reference evidence="11 12" key="1">
    <citation type="submission" date="2024-02" db="EMBL/GenBank/DDBJ databases">
        <title>Seven novel Bacillus-like species.</title>
        <authorList>
            <person name="Liu G."/>
        </authorList>
    </citation>
    <scope>NUCLEOTIDE SEQUENCE [LARGE SCALE GENOMIC DNA]</scope>
    <source>
        <strain evidence="11 12">FJAT-52054</strain>
    </source>
</reference>
<feature type="domain" description="Methyl-accepting transducer" evidence="9">
    <location>
        <begin position="287"/>
        <end position="526"/>
    </location>
</feature>
<feature type="domain" description="HAMP" evidence="10">
    <location>
        <begin position="215"/>
        <end position="268"/>
    </location>
</feature>
<evidence type="ECO:0000256" key="4">
    <source>
        <dbReference type="ARBA" id="ARBA00023224"/>
    </source>
</evidence>
<feature type="coiled-coil region" evidence="7">
    <location>
        <begin position="365"/>
        <end position="392"/>
    </location>
</feature>
<keyword evidence="8" id="KW-1133">Transmembrane helix</keyword>
<proteinExistence type="inferred from homology"/>
<dbReference type="PANTHER" id="PTHR32089:SF112">
    <property type="entry name" value="LYSOZYME-LIKE PROTEIN-RELATED"/>
    <property type="match status" value="1"/>
</dbReference>